<comment type="caution">
    <text evidence="1">The sequence shown here is derived from an EMBL/GenBank/DDBJ whole genome shotgun (WGS) entry which is preliminary data.</text>
</comment>
<gene>
    <name evidence="1" type="ORF">DFJ66_4645</name>
</gene>
<dbReference type="EMBL" id="RBXR01000001">
    <property type="protein sequence ID" value="RKT71356.1"/>
    <property type="molecule type" value="Genomic_DNA"/>
</dbReference>
<keyword evidence="2" id="KW-1185">Reference proteome</keyword>
<dbReference type="RefSeq" id="WP_121223691.1">
    <property type="nucleotide sequence ID" value="NZ_JBIUBA010000001.1"/>
</dbReference>
<dbReference type="OrthoDB" id="9803188at2"/>
<protein>
    <submittedName>
        <fullName evidence="1">Uncharacterized protein</fullName>
    </submittedName>
</protein>
<evidence type="ECO:0000313" key="1">
    <source>
        <dbReference type="EMBL" id="RKT71356.1"/>
    </source>
</evidence>
<reference evidence="1 2" key="1">
    <citation type="submission" date="2018-10" db="EMBL/GenBank/DDBJ databases">
        <title>Sequencing the genomes of 1000 actinobacteria strains.</title>
        <authorList>
            <person name="Klenk H.-P."/>
        </authorList>
    </citation>
    <scope>NUCLEOTIDE SEQUENCE [LARGE SCALE GENOMIC DNA]</scope>
    <source>
        <strain evidence="1 2">DSM 43911</strain>
    </source>
</reference>
<proteinExistence type="predicted"/>
<dbReference type="Proteomes" id="UP000272729">
    <property type="component" value="Unassembled WGS sequence"/>
</dbReference>
<dbReference type="AlphaFoldDB" id="A0A495XDK2"/>
<organism evidence="1 2">
    <name type="scientific">Saccharothrix variisporea</name>
    <dbReference type="NCBI Taxonomy" id="543527"/>
    <lineage>
        <taxon>Bacteria</taxon>
        <taxon>Bacillati</taxon>
        <taxon>Actinomycetota</taxon>
        <taxon>Actinomycetes</taxon>
        <taxon>Pseudonocardiales</taxon>
        <taxon>Pseudonocardiaceae</taxon>
        <taxon>Saccharothrix</taxon>
    </lineage>
</organism>
<evidence type="ECO:0000313" key="2">
    <source>
        <dbReference type="Proteomes" id="UP000272729"/>
    </source>
</evidence>
<accession>A0A495XDK2</accession>
<name>A0A495XDK2_9PSEU</name>
<sequence length="63" mass="7320">MDGRTWTAAELRSELDRYEAEAMASRLKSTTKLTYIVHARRFLDWLDGGYKFPEPPKTADEQV</sequence>